<proteinExistence type="predicted"/>
<comment type="caution">
    <text evidence="1">The sequence shown here is derived from an EMBL/GenBank/DDBJ whole genome shotgun (WGS) entry which is preliminary data.</text>
</comment>
<dbReference type="Proteomes" id="UP001151760">
    <property type="component" value="Unassembled WGS sequence"/>
</dbReference>
<reference evidence="1" key="2">
    <citation type="submission" date="2022-01" db="EMBL/GenBank/DDBJ databases">
        <authorList>
            <person name="Yamashiro T."/>
            <person name="Shiraishi A."/>
            <person name="Satake H."/>
            <person name="Nakayama K."/>
        </authorList>
    </citation>
    <scope>NUCLEOTIDE SEQUENCE</scope>
</reference>
<dbReference type="EMBL" id="BQNB010019252">
    <property type="protein sequence ID" value="GJT83331.1"/>
    <property type="molecule type" value="Genomic_DNA"/>
</dbReference>
<sequence>MVNFRLLVRPLNDFTRSRLVELNSESLYHKSKIALNAIKPLAAYLLPDLFTILLGQNLRTTTFVLQLEDKEYTIGASIPVAPVVTSWTANSTEDLAAHAAKWVKTAKGIVVSCSEQETSQTVREYHTCKQRSFLRISICTMGKTVNELHGMLKAVSEEIAVHRKIANPALLCNTSRKGFNKPKE</sequence>
<keyword evidence="2" id="KW-1185">Reference proteome</keyword>
<gene>
    <name evidence="1" type="ORF">Tco_1057673</name>
</gene>
<reference evidence="1" key="1">
    <citation type="journal article" date="2022" name="Int. J. Mol. Sci.">
        <title>Draft Genome of Tanacetum Coccineum: Genomic Comparison of Closely Related Tanacetum-Family Plants.</title>
        <authorList>
            <person name="Yamashiro T."/>
            <person name="Shiraishi A."/>
            <person name="Nakayama K."/>
            <person name="Satake H."/>
        </authorList>
    </citation>
    <scope>NUCLEOTIDE SEQUENCE</scope>
</reference>
<evidence type="ECO:0000313" key="2">
    <source>
        <dbReference type="Proteomes" id="UP001151760"/>
    </source>
</evidence>
<accession>A0ABQ5H674</accession>
<organism evidence="1 2">
    <name type="scientific">Tanacetum coccineum</name>
    <dbReference type="NCBI Taxonomy" id="301880"/>
    <lineage>
        <taxon>Eukaryota</taxon>
        <taxon>Viridiplantae</taxon>
        <taxon>Streptophyta</taxon>
        <taxon>Embryophyta</taxon>
        <taxon>Tracheophyta</taxon>
        <taxon>Spermatophyta</taxon>
        <taxon>Magnoliopsida</taxon>
        <taxon>eudicotyledons</taxon>
        <taxon>Gunneridae</taxon>
        <taxon>Pentapetalae</taxon>
        <taxon>asterids</taxon>
        <taxon>campanulids</taxon>
        <taxon>Asterales</taxon>
        <taxon>Asteraceae</taxon>
        <taxon>Asteroideae</taxon>
        <taxon>Anthemideae</taxon>
        <taxon>Anthemidinae</taxon>
        <taxon>Tanacetum</taxon>
    </lineage>
</organism>
<evidence type="ECO:0000313" key="1">
    <source>
        <dbReference type="EMBL" id="GJT83331.1"/>
    </source>
</evidence>
<name>A0ABQ5H674_9ASTR</name>
<protein>
    <submittedName>
        <fullName evidence="1">Uncharacterized protein</fullName>
    </submittedName>
</protein>